<evidence type="ECO:0000313" key="16">
    <source>
        <dbReference type="EMBL" id="TKR97886.1"/>
    </source>
</evidence>
<reference evidence="16" key="1">
    <citation type="submission" date="2018-10" db="EMBL/GenBank/DDBJ databases">
        <title>Population genomic analysis revealed the cold adaptation of white poplar.</title>
        <authorList>
            <person name="Liu Y.-J."/>
        </authorList>
    </citation>
    <scope>NUCLEOTIDE SEQUENCE [LARGE SCALE GENOMIC DNA]</scope>
    <source>
        <strain evidence="16">PAL-ZL1</strain>
    </source>
</reference>
<dbReference type="GO" id="GO:0008094">
    <property type="term" value="F:ATP-dependent activity, acting on DNA"/>
    <property type="evidence" value="ECO:0007669"/>
    <property type="project" value="TreeGrafter"/>
</dbReference>
<dbReference type="GO" id="GO:0006281">
    <property type="term" value="P:DNA repair"/>
    <property type="evidence" value="ECO:0007669"/>
    <property type="project" value="TreeGrafter"/>
</dbReference>
<dbReference type="SUPFAM" id="SSF52540">
    <property type="entry name" value="P-loop containing nucleoside triphosphate hydrolases"/>
    <property type="match status" value="2"/>
</dbReference>
<accession>A0A4U5PND3</accession>
<dbReference type="GO" id="GO:0008270">
    <property type="term" value="F:zinc ion binding"/>
    <property type="evidence" value="ECO:0007669"/>
    <property type="project" value="UniProtKB-KW"/>
</dbReference>
<protein>
    <submittedName>
        <fullName evidence="16">Putative SWI/SNF-related matrix-associated actin-dependent regulator of chromatin subfamily A member 3-like 1</fullName>
    </submittedName>
</protein>
<dbReference type="InterPro" id="IPR038718">
    <property type="entry name" value="SNF2-like_sf"/>
</dbReference>
<evidence type="ECO:0000256" key="2">
    <source>
        <dbReference type="ARBA" id="ARBA00008438"/>
    </source>
</evidence>
<dbReference type="InterPro" id="IPR050628">
    <property type="entry name" value="SNF2_RAD54_helicase_TF"/>
</dbReference>
<feature type="region of interest" description="Disordered" evidence="12">
    <location>
        <begin position="848"/>
        <end position="927"/>
    </location>
</feature>
<dbReference type="Gene3D" id="3.30.40.10">
    <property type="entry name" value="Zinc/RING finger domain, C3HC4 (zinc finger)"/>
    <property type="match status" value="1"/>
</dbReference>
<dbReference type="Gene3D" id="3.30.70.2330">
    <property type="match status" value="1"/>
</dbReference>
<keyword evidence="9" id="KW-0067">ATP-binding</keyword>
<dbReference type="AlphaFoldDB" id="A0A4U5PND3"/>
<dbReference type="Pfam" id="PF08797">
    <property type="entry name" value="HIRAN"/>
    <property type="match status" value="1"/>
</dbReference>
<dbReference type="InterPro" id="IPR001650">
    <property type="entry name" value="Helicase_C-like"/>
</dbReference>
<dbReference type="SUPFAM" id="SSF57850">
    <property type="entry name" value="RING/U-box"/>
    <property type="match status" value="1"/>
</dbReference>
<dbReference type="SMART" id="SM00490">
    <property type="entry name" value="HELICc"/>
    <property type="match status" value="1"/>
</dbReference>
<evidence type="ECO:0000256" key="4">
    <source>
        <dbReference type="ARBA" id="ARBA00022741"/>
    </source>
</evidence>
<dbReference type="SMART" id="SM00184">
    <property type="entry name" value="RING"/>
    <property type="match status" value="1"/>
</dbReference>
<feature type="region of interest" description="Disordered" evidence="12">
    <location>
        <begin position="1"/>
        <end position="30"/>
    </location>
</feature>
<dbReference type="InterPro" id="IPR017907">
    <property type="entry name" value="Znf_RING_CS"/>
</dbReference>
<keyword evidence="3" id="KW-0479">Metal-binding</keyword>
<dbReference type="InterPro" id="IPR013083">
    <property type="entry name" value="Znf_RING/FYVE/PHD"/>
</dbReference>
<evidence type="ECO:0000256" key="5">
    <source>
        <dbReference type="ARBA" id="ARBA00022771"/>
    </source>
</evidence>
<comment type="caution">
    <text evidence="16">The sequence shown here is derived from an EMBL/GenBank/DDBJ whole genome shotgun (WGS) entry which is preliminary data.</text>
</comment>
<evidence type="ECO:0000259" key="13">
    <source>
        <dbReference type="PROSITE" id="PS50089"/>
    </source>
</evidence>
<keyword evidence="5 11" id="KW-0863">Zinc-finger</keyword>
<keyword evidence="4" id="KW-0547">Nucleotide-binding</keyword>
<comment type="similarity">
    <text evidence="2">Belongs to the SNF2/RAD54 helicase family. RAD16 subfamily.</text>
</comment>
<dbReference type="Pfam" id="PF00097">
    <property type="entry name" value="zf-C3HC4"/>
    <property type="match status" value="1"/>
</dbReference>
<dbReference type="GO" id="GO:0004386">
    <property type="term" value="F:helicase activity"/>
    <property type="evidence" value="ECO:0007669"/>
    <property type="project" value="UniProtKB-KW"/>
</dbReference>
<evidence type="ECO:0000256" key="3">
    <source>
        <dbReference type="ARBA" id="ARBA00022723"/>
    </source>
</evidence>
<dbReference type="PROSITE" id="PS51192">
    <property type="entry name" value="HELICASE_ATP_BIND_1"/>
    <property type="match status" value="1"/>
</dbReference>
<comment type="subcellular location">
    <subcellularLocation>
        <location evidence="1">Nucleus</location>
    </subcellularLocation>
</comment>
<dbReference type="GO" id="GO:0016818">
    <property type="term" value="F:hydrolase activity, acting on acid anhydrides, in phosphorus-containing anhydrides"/>
    <property type="evidence" value="ECO:0007669"/>
    <property type="project" value="InterPro"/>
</dbReference>
<dbReference type="EMBL" id="RCHU01000709">
    <property type="protein sequence ID" value="TKR97886.1"/>
    <property type="molecule type" value="Genomic_DNA"/>
</dbReference>
<dbReference type="Gene3D" id="3.40.50.10810">
    <property type="entry name" value="Tandem AAA-ATPase domain"/>
    <property type="match status" value="2"/>
</dbReference>
<evidence type="ECO:0000259" key="15">
    <source>
        <dbReference type="PROSITE" id="PS51194"/>
    </source>
</evidence>
<feature type="compositionally biased region" description="Basic and acidic residues" evidence="12">
    <location>
        <begin position="897"/>
        <end position="913"/>
    </location>
</feature>
<evidence type="ECO:0000256" key="10">
    <source>
        <dbReference type="ARBA" id="ARBA00023242"/>
    </source>
</evidence>
<evidence type="ECO:0000256" key="12">
    <source>
        <dbReference type="SAM" id="MobiDB-lite"/>
    </source>
</evidence>
<dbReference type="InterPro" id="IPR000330">
    <property type="entry name" value="SNF2_N"/>
</dbReference>
<dbReference type="InterPro" id="IPR014001">
    <property type="entry name" value="Helicase_ATP-bd"/>
</dbReference>
<sequence>MEEGQKEPVSFPSDDSQSTSQEEIREGEQKNESLNMILDAWKDSFTFEDRRYSSSQQSLHDTIFVCSITTKIVGLGAIEFNDHELLELVRYPQSPYDKSAIKVFNSSSVEVGYLHIPVAKVLSPLVDLQKINLEGEVTNSRNRYDSSMPCLVKIFSKSDDTQNVQDWILQNSLCFCDQPGPSFRAYEGLGVQEKNMIEKLGTLEPPKNVIKAKLLDHQKEGLWWLVRKEKSDELPPFWEVKDGSYLNLLTMHQTDRRPDPLHGGIFADDHGLGKTLTFLSLISFDKVGTLPEATGKRDTVMSVSSGKKRGGLVRGKGTGGQKTHTLLGNNTKESSLDMADDSSSALVPKQTLIVCPSVVCSTWESQLQEHTHKGSLKLYKYYGNSRTKDVEELKKYDIVLTTYRTLTAECFRRMRCPLMKIEWWRVILDEAHVIKNANARQSRAVTQFTARRRWAVTGTHIQNGLFDLFSLMAFLQLDPLSIKRYWQGLLQRPLADGDENLLQVLMATISLRRIKDKLLIGLPSKTVETVSLQLSGEERELYDRMESSSKDFVDYFIFVDRLRSRYSFVLFLVSRLRKLCDDSALCSLDLRSLLPSDNILDASEYPELLRKLIDVLREDEDFDCAICYCPPTDAVITICKHVFCKRCIGTCLQRTRSSCPICRGRLSMSDLFSAPPESSDPKDPRKSTAIIPTKVSTLIKLLKESGEGRPNSKSVVFTIFQKMLVLLEAPLKDAGFNVLRLDALTDARRRVGIIKKFQSAGQNTVLIANVKVSGAGINLTAASEIYLLEPWWNSELEEQAIDRVHQYGQEKNVIIVRLIVKDSIEERILMMQERKKQAIEAFGMQGPKERRELTQPDKAKREIFKDEPQNGGVKSNSNGNAVDDLAENGCGETLCDSIRDDTDMKTVQERKYSNSEAEAIVEKTGEE</sequence>
<evidence type="ECO:0000256" key="6">
    <source>
        <dbReference type="ARBA" id="ARBA00022801"/>
    </source>
</evidence>
<feature type="domain" description="RING-type" evidence="13">
    <location>
        <begin position="624"/>
        <end position="663"/>
    </location>
</feature>
<dbReference type="PROSITE" id="PS51194">
    <property type="entry name" value="HELICASE_CTER"/>
    <property type="match status" value="1"/>
</dbReference>
<keyword evidence="7" id="KW-0347">Helicase</keyword>
<dbReference type="InterPro" id="IPR001841">
    <property type="entry name" value="Znf_RING"/>
</dbReference>
<dbReference type="PROSITE" id="PS00518">
    <property type="entry name" value="ZF_RING_1"/>
    <property type="match status" value="1"/>
</dbReference>
<dbReference type="CDD" id="cd18793">
    <property type="entry name" value="SF2_C_SNF"/>
    <property type="match status" value="1"/>
</dbReference>
<dbReference type="InterPro" id="IPR027417">
    <property type="entry name" value="P-loop_NTPase"/>
</dbReference>
<dbReference type="SMART" id="SM00910">
    <property type="entry name" value="HIRAN"/>
    <property type="match status" value="1"/>
</dbReference>
<dbReference type="Gene3D" id="3.40.50.300">
    <property type="entry name" value="P-loop containing nucleotide triphosphate hydrolases"/>
    <property type="match status" value="1"/>
</dbReference>
<feature type="region of interest" description="Disordered" evidence="12">
    <location>
        <begin position="298"/>
        <end position="323"/>
    </location>
</feature>
<evidence type="ECO:0000259" key="14">
    <source>
        <dbReference type="PROSITE" id="PS51192"/>
    </source>
</evidence>
<name>A0A4U5PND3_POPAL</name>
<evidence type="ECO:0000256" key="1">
    <source>
        <dbReference type="ARBA" id="ARBA00004123"/>
    </source>
</evidence>
<dbReference type="InterPro" id="IPR014905">
    <property type="entry name" value="HIRAN"/>
</dbReference>
<gene>
    <name evidence="16" type="ORF">D5086_0000208940</name>
</gene>
<dbReference type="STRING" id="43335.A0A4U5PND3"/>
<keyword evidence="10" id="KW-0539">Nucleus</keyword>
<feature type="compositionally biased region" description="Basic and acidic residues" evidence="12">
    <location>
        <begin position="848"/>
        <end position="868"/>
    </location>
</feature>
<evidence type="ECO:0000256" key="9">
    <source>
        <dbReference type="ARBA" id="ARBA00022840"/>
    </source>
</evidence>
<evidence type="ECO:0000256" key="11">
    <source>
        <dbReference type="PROSITE-ProRule" id="PRU00175"/>
    </source>
</evidence>
<keyword evidence="6" id="KW-0378">Hydrolase</keyword>
<feature type="domain" description="Helicase C-terminal" evidence="15">
    <location>
        <begin position="694"/>
        <end position="854"/>
    </location>
</feature>
<dbReference type="GO" id="GO:0003676">
    <property type="term" value="F:nucleic acid binding"/>
    <property type="evidence" value="ECO:0007669"/>
    <property type="project" value="InterPro"/>
</dbReference>
<evidence type="ECO:0000256" key="8">
    <source>
        <dbReference type="ARBA" id="ARBA00022833"/>
    </source>
</evidence>
<dbReference type="GO" id="GO:0005524">
    <property type="term" value="F:ATP binding"/>
    <property type="evidence" value="ECO:0007669"/>
    <property type="project" value="UniProtKB-KW"/>
</dbReference>
<dbReference type="PANTHER" id="PTHR45626">
    <property type="entry name" value="TRANSCRIPTION TERMINATION FACTOR 2-RELATED"/>
    <property type="match status" value="1"/>
</dbReference>
<dbReference type="InterPro" id="IPR018957">
    <property type="entry name" value="Znf_C3HC4_RING-type"/>
</dbReference>
<dbReference type="Pfam" id="PF00176">
    <property type="entry name" value="SNF2-rel_dom"/>
    <property type="match status" value="1"/>
</dbReference>
<dbReference type="PANTHER" id="PTHR45626:SF17">
    <property type="entry name" value="HELICASE-LIKE TRANSCRIPTION FACTOR"/>
    <property type="match status" value="1"/>
</dbReference>
<dbReference type="GO" id="GO:0005634">
    <property type="term" value="C:nucleus"/>
    <property type="evidence" value="ECO:0007669"/>
    <property type="project" value="UniProtKB-SubCell"/>
</dbReference>
<dbReference type="SMART" id="SM00487">
    <property type="entry name" value="DEXDc"/>
    <property type="match status" value="1"/>
</dbReference>
<dbReference type="InterPro" id="IPR049730">
    <property type="entry name" value="SNF2/RAD54-like_C"/>
</dbReference>
<organism evidence="16">
    <name type="scientific">Populus alba</name>
    <name type="common">White poplar</name>
    <dbReference type="NCBI Taxonomy" id="43335"/>
    <lineage>
        <taxon>Eukaryota</taxon>
        <taxon>Viridiplantae</taxon>
        <taxon>Streptophyta</taxon>
        <taxon>Embryophyta</taxon>
        <taxon>Tracheophyta</taxon>
        <taxon>Spermatophyta</taxon>
        <taxon>Magnoliopsida</taxon>
        <taxon>eudicotyledons</taxon>
        <taxon>Gunneridae</taxon>
        <taxon>Pentapetalae</taxon>
        <taxon>rosids</taxon>
        <taxon>fabids</taxon>
        <taxon>Malpighiales</taxon>
        <taxon>Salicaceae</taxon>
        <taxon>Saliceae</taxon>
        <taxon>Populus</taxon>
    </lineage>
</organism>
<evidence type="ECO:0000256" key="7">
    <source>
        <dbReference type="ARBA" id="ARBA00022806"/>
    </source>
</evidence>
<proteinExistence type="inferred from homology"/>
<keyword evidence="8" id="KW-0862">Zinc</keyword>
<feature type="domain" description="Helicase ATP-binding" evidence="14">
    <location>
        <begin position="255"/>
        <end position="478"/>
    </location>
</feature>
<dbReference type="PROSITE" id="PS50089">
    <property type="entry name" value="ZF_RING_2"/>
    <property type="match status" value="1"/>
</dbReference>
<dbReference type="Pfam" id="PF00271">
    <property type="entry name" value="Helicase_C"/>
    <property type="match status" value="1"/>
</dbReference>